<feature type="compositionally biased region" description="Basic and acidic residues" evidence="1">
    <location>
        <begin position="231"/>
        <end position="241"/>
    </location>
</feature>
<evidence type="ECO:0000313" key="2">
    <source>
        <dbReference type="EMBL" id="KAF2451593.1"/>
    </source>
</evidence>
<organism evidence="2 3">
    <name type="scientific">Karstenula rhodostoma CBS 690.94</name>
    <dbReference type="NCBI Taxonomy" id="1392251"/>
    <lineage>
        <taxon>Eukaryota</taxon>
        <taxon>Fungi</taxon>
        <taxon>Dikarya</taxon>
        <taxon>Ascomycota</taxon>
        <taxon>Pezizomycotina</taxon>
        <taxon>Dothideomycetes</taxon>
        <taxon>Pleosporomycetidae</taxon>
        <taxon>Pleosporales</taxon>
        <taxon>Massarineae</taxon>
        <taxon>Didymosphaeriaceae</taxon>
        <taxon>Karstenula</taxon>
    </lineage>
</organism>
<reference evidence="2" key="1">
    <citation type="journal article" date="2020" name="Stud. Mycol.">
        <title>101 Dothideomycetes genomes: a test case for predicting lifestyles and emergence of pathogens.</title>
        <authorList>
            <person name="Haridas S."/>
            <person name="Albert R."/>
            <person name="Binder M."/>
            <person name="Bloem J."/>
            <person name="Labutti K."/>
            <person name="Salamov A."/>
            <person name="Andreopoulos B."/>
            <person name="Baker S."/>
            <person name="Barry K."/>
            <person name="Bills G."/>
            <person name="Bluhm B."/>
            <person name="Cannon C."/>
            <person name="Castanera R."/>
            <person name="Culley D."/>
            <person name="Daum C."/>
            <person name="Ezra D."/>
            <person name="Gonzalez J."/>
            <person name="Henrissat B."/>
            <person name="Kuo A."/>
            <person name="Liang C."/>
            <person name="Lipzen A."/>
            <person name="Lutzoni F."/>
            <person name="Magnuson J."/>
            <person name="Mondo S."/>
            <person name="Nolan M."/>
            <person name="Ohm R."/>
            <person name="Pangilinan J."/>
            <person name="Park H.-J."/>
            <person name="Ramirez L."/>
            <person name="Alfaro M."/>
            <person name="Sun H."/>
            <person name="Tritt A."/>
            <person name="Yoshinaga Y."/>
            <person name="Zwiers L.-H."/>
            <person name="Turgeon B."/>
            <person name="Goodwin S."/>
            <person name="Spatafora J."/>
            <person name="Crous P."/>
            <person name="Grigoriev I."/>
        </authorList>
    </citation>
    <scope>NUCLEOTIDE SEQUENCE</scope>
    <source>
        <strain evidence="2">CBS 690.94</strain>
    </source>
</reference>
<dbReference type="AlphaFoldDB" id="A0A9P4PYL3"/>
<accession>A0A9P4PYL3</accession>
<comment type="caution">
    <text evidence="2">The sequence shown here is derived from an EMBL/GenBank/DDBJ whole genome shotgun (WGS) entry which is preliminary data.</text>
</comment>
<dbReference type="Proteomes" id="UP000799764">
    <property type="component" value="Unassembled WGS sequence"/>
</dbReference>
<dbReference type="EMBL" id="MU001492">
    <property type="protein sequence ID" value="KAF2451593.1"/>
    <property type="molecule type" value="Genomic_DNA"/>
</dbReference>
<gene>
    <name evidence="2" type="ORF">P171DRAFT_8919</name>
</gene>
<proteinExistence type="predicted"/>
<feature type="region of interest" description="Disordered" evidence="1">
    <location>
        <begin position="228"/>
        <end position="254"/>
    </location>
</feature>
<name>A0A9P4PYL3_9PLEO</name>
<protein>
    <submittedName>
        <fullName evidence="2">Uncharacterized protein</fullName>
    </submittedName>
</protein>
<sequence>MTIMPRSKSKIKRYFNRAELKDRLEEESPGITDRIPSSSAFKFFTDRTPQKNVYVKVGETKVGVTKVGDTEVENTPRPVYVGYGDKTGNRMITFNVSALYPERIIHEKKELSRIGTKFYAPFNRLAPLRYEHPSSSFAESLQWATELRALMTFAFVWCRKRDEFFDFDKGEGIRVLVEVLERHPKATGAAAKRGCSNDAQKSAKANGRAASVELDTVTGVVAGSNTDAEVDADKAKDRDMDAENDTDAEDNIGVTVPMPATTVVQGSELNIGALASATSKKRTYEEFAAGQKD</sequence>
<feature type="region of interest" description="Disordered" evidence="1">
    <location>
        <begin position="187"/>
        <end position="208"/>
    </location>
</feature>
<keyword evidence="3" id="KW-1185">Reference proteome</keyword>
<evidence type="ECO:0000313" key="3">
    <source>
        <dbReference type="Proteomes" id="UP000799764"/>
    </source>
</evidence>
<dbReference type="OrthoDB" id="3784234at2759"/>
<evidence type="ECO:0000256" key="1">
    <source>
        <dbReference type="SAM" id="MobiDB-lite"/>
    </source>
</evidence>